<keyword evidence="3" id="KW-1185">Reference proteome</keyword>
<comment type="caution">
    <text evidence="2">The sequence shown here is derived from an EMBL/GenBank/DDBJ whole genome shotgun (WGS) entry which is preliminary data.</text>
</comment>
<dbReference type="AlphaFoldDB" id="A0A016VHS3"/>
<gene>
    <name evidence="2" type="primary">Acey_s0009.g548</name>
    <name evidence="2" type="ORF">Y032_0009g548</name>
</gene>
<reference evidence="3" key="1">
    <citation type="journal article" date="2015" name="Nat. Genet.">
        <title>The genome and transcriptome of the zoonotic hookworm Ancylostoma ceylanicum identify infection-specific gene families.</title>
        <authorList>
            <person name="Schwarz E.M."/>
            <person name="Hu Y."/>
            <person name="Antoshechkin I."/>
            <person name="Miller M.M."/>
            <person name="Sternberg P.W."/>
            <person name="Aroian R.V."/>
        </authorList>
    </citation>
    <scope>NUCLEOTIDE SEQUENCE</scope>
    <source>
        <strain evidence="3">HY135</strain>
    </source>
</reference>
<dbReference type="EMBL" id="JARK01001345">
    <property type="protein sequence ID" value="EYC27149.1"/>
    <property type="molecule type" value="Genomic_DNA"/>
</dbReference>
<proteinExistence type="predicted"/>
<evidence type="ECO:0000256" key="1">
    <source>
        <dbReference type="SAM" id="Phobius"/>
    </source>
</evidence>
<sequence length="149" mass="17008">MQLRRPVQSAEKQIRLVLSDFIMALSFIGFIISINSALPTLFCYAAISRHFKKISSSDKVKKMHTKLYRILLLQMFLQMINLSIMFLDATIFNTNGSVFESSRPADAIRTVYWLNVLIVQHACQRAPFQPCCINACSDIMRKATVDRDG</sequence>
<keyword evidence="1" id="KW-1133">Transmembrane helix</keyword>
<evidence type="ECO:0000313" key="2">
    <source>
        <dbReference type="EMBL" id="EYC27149.1"/>
    </source>
</evidence>
<evidence type="ECO:0000313" key="3">
    <source>
        <dbReference type="Proteomes" id="UP000024635"/>
    </source>
</evidence>
<feature type="transmembrane region" description="Helical" evidence="1">
    <location>
        <begin position="21"/>
        <end position="47"/>
    </location>
</feature>
<keyword evidence="1" id="KW-0472">Membrane</keyword>
<dbReference type="Proteomes" id="UP000024635">
    <property type="component" value="Unassembled WGS sequence"/>
</dbReference>
<feature type="transmembrane region" description="Helical" evidence="1">
    <location>
        <begin position="67"/>
        <end position="87"/>
    </location>
</feature>
<protein>
    <submittedName>
        <fullName evidence="2">Uncharacterized protein</fullName>
    </submittedName>
</protein>
<name>A0A016VHS3_9BILA</name>
<keyword evidence="1" id="KW-0812">Transmembrane</keyword>
<accession>A0A016VHS3</accession>
<organism evidence="2 3">
    <name type="scientific">Ancylostoma ceylanicum</name>
    <dbReference type="NCBI Taxonomy" id="53326"/>
    <lineage>
        <taxon>Eukaryota</taxon>
        <taxon>Metazoa</taxon>
        <taxon>Ecdysozoa</taxon>
        <taxon>Nematoda</taxon>
        <taxon>Chromadorea</taxon>
        <taxon>Rhabditida</taxon>
        <taxon>Rhabditina</taxon>
        <taxon>Rhabditomorpha</taxon>
        <taxon>Strongyloidea</taxon>
        <taxon>Ancylostomatidae</taxon>
        <taxon>Ancylostomatinae</taxon>
        <taxon>Ancylostoma</taxon>
    </lineage>
</organism>